<reference evidence="1" key="1">
    <citation type="submission" date="2024-04" db="EMBL/GenBank/DDBJ databases">
        <authorList>
            <consortium name="Molecular Ecology Group"/>
        </authorList>
    </citation>
    <scope>NUCLEOTIDE SEQUENCE</scope>
</reference>
<proteinExistence type="predicted"/>
<dbReference type="EMBL" id="OZ034827">
    <property type="protein sequence ID" value="CAL1682854.1"/>
    <property type="molecule type" value="Genomic_DNA"/>
</dbReference>
<dbReference type="Proteomes" id="UP001497644">
    <property type="component" value="Chromosome 4"/>
</dbReference>
<evidence type="ECO:0000313" key="2">
    <source>
        <dbReference type="Proteomes" id="UP001497644"/>
    </source>
</evidence>
<evidence type="ECO:0000313" key="1">
    <source>
        <dbReference type="EMBL" id="CAL1682854.1"/>
    </source>
</evidence>
<sequence length="79" mass="8981">MQYRLANSLASNLLRSTEGYAKGERGSEERHVQIYEAQDRAIASRNAATPDIVRSPYFYNEINTQPLSSRIFMPIICIS</sequence>
<organism evidence="1 2">
    <name type="scientific">Lasius platythorax</name>
    <dbReference type="NCBI Taxonomy" id="488582"/>
    <lineage>
        <taxon>Eukaryota</taxon>
        <taxon>Metazoa</taxon>
        <taxon>Ecdysozoa</taxon>
        <taxon>Arthropoda</taxon>
        <taxon>Hexapoda</taxon>
        <taxon>Insecta</taxon>
        <taxon>Pterygota</taxon>
        <taxon>Neoptera</taxon>
        <taxon>Endopterygota</taxon>
        <taxon>Hymenoptera</taxon>
        <taxon>Apocrita</taxon>
        <taxon>Aculeata</taxon>
        <taxon>Formicoidea</taxon>
        <taxon>Formicidae</taxon>
        <taxon>Formicinae</taxon>
        <taxon>Lasius</taxon>
        <taxon>Lasius</taxon>
    </lineage>
</organism>
<keyword evidence="2" id="KW-1185">Reference proteome</keyword>
<protein>
    <submittedName>
        <fullName evidence="1">Uncharacterized protein</fullName>
    </submittedName>
</protein>
<accession>A0AAV2NQX4</accession>
<gene>
    <name evidence="1" type="ORF">LPLAT_LOCUS8709</name>
</gene>
<dbReference type="AlphaFoldDB" id="A0AAV2NQX4"/>
<name>A0AAV2NQX4_9HYME</name>